<dbReference type="PROSITE" id="PS51257">
    <property type="entry name" value="PROKAR_LIPOPROTEIN"/>
    <property type="match status" value="1"/>
</dbReference>
<proteinExistence type="predicted"/>
<protein>
    <submittedName>
        <fullName evidence="2">Uncharacterized protein</fullName>
    </submittedName>
</protein>
<accession>A0ABS9SHE0</accession>
<feature type="chain" id="PRO_5045286769" evidence="1">
    <location>
        <begin position="19"/>
        <end position="89"/>
    </location>
</feature>
<dbReference type="EMBL" id="JAKWBL010000001">
    <property type="protein sequence ID" value="MCH5597750.1"/>
    <property type="molecule type" value="Genomic_DNA"/>
</dbReference>
<dbReference type="Proteomes" id="UP001202248">
    <property type="component" value="Unassembled WGS sequence"/>
</dbReference>
<feature type="signal peptide" evidence="1">
    <location>
        <begin position="1"/>
        <end position="18"/>
    </location>
</feature>
<sequence>MKRLILIISVFLFAIALSCGNKKDAFDTSSWYFKVKIDDKWHKLNDDLGAYLRTEAEWNWNNSINQNVALVLETTTLENICFLTMTYLL</sequence>
<evidence type="ECO:0000313" key="2">
    <source>
        <dbReference type="EMBL" id="MCH5597750.1"/>
    </source>
</evidence>
<reference evidence="2 3" key="1">
    <citation type="submission" date="2022-02" db="EMBL/GenBank/DDBJ databases">
        <authorList>
            <person name="Min J."/>
        </authorList>
    </citation>
    <scope>NUCLEOTIDE SEQUENCE [LARGE SCALE GENOMIC DNA]</scope>
    <source>
        <strain evidence="2 3">GR10-1</strain>
    </source>
</reference>
<comment type="caution">
    <text evidence="2">The sequence shown here is derived from an EMBL/GenBank/DDBJ whole genome shotgun (WGS) entry which is preliminary data.</text>
</comment>
<keyword evidence="1" id="KW-0732">Signal</keyword>
<keyword evidence="3" id="KW-1185">Reference proteome</keyword>
<organism evidence="2 3">
    <name type="scientific">Niabella ginsengisoli</name>
    <dbReference type="NCBI Taxonomy" id="522298"/>
    <lineage>
        <taxon>Bacteria</taxon>
        <taxon>Pseudomonadati</taxon>
        <taxon>Bacteroidota</taxon>
        <taxon>Chitinophagia</taxon>
        <taxon>Chitinophagales</taxon>
        <taxon>Chitinophagaceae</taxon>
        <taxon>Niabella</taxon>
    </lineage>
</organism>
<dbReference type="RefSeq" id="WP_240827118.1">
    <property type="nucleotide sequence ID" value="NZ_JAKWBL010000001.1"/>
</dbReference>
<name>A0ABS9SHE0_9BACT</name>
<evidence type="ECO:0000256" key="1">
    <source>
        <dbReference type="SAM" id="SignalP"/>
    </source>
</evidence>
<evidence type="ECO:0000313" key="3">
    <source>
        <dbReference type="Proteomes" id="UP001202248"/>
    </source>
</evidence>
<gene>
    <name evidence="2" type="ORF">MKP09_07430</name>
</gene>